<keyword evidence="3" id="KW-0813">Transport</keyword>
<feature type="transmembrane region" description="Helical" evidence="9">
    <location>
        <begin position="225"/>
        <end position="249"/>
    </location>
</feature>
<name>A0A433SAN0_9BURK</name>
<dbReference type="GO" id="GO:0015721">
    <property type="term" value="P:bile acid and bile salt transport"/>
    <property type="evidence" value="ECO:0007669"/>
    <property type="project" value="UniProtKB-ARBA"/>
</dbReference>
<evidence type="ECO:0000256" key="6">
    <source>
        <dbReference type="ARBA" id="ARBA00022692"/>
    </source>
</evidence>
<evidence type="ECO:0000256" key="1">
    <source>
        <dbReference type="ARBA" id="ARBA00004429"/>
    </source>
</evidence>
<accession>A0A433SAN0</accession>
<keyword evidence="4" id="KW-1003">Cell membrane</keyword>
<dbReference type="PANTHER" id="PTHR42718">
    <property type="entry name" value="MAJOR FACILITATOR SUPERFAMILY MULTIDRUG TRANSPORTER MFSC"/>
    <property type="match status" value="1"/>
</dbReference>
<dbReference type="PROSITE" id="PS50850">
    <property type="entry name" value="MFS"/>
    <property type="match status" value="1"/>
</dbReference>
<feature type="transmembrane region" description="Helical" evidence="9">
    <location>
        <begin position="302"/>
        <end position="322"/>
    </location>
</feature>
<evidence type="ECO:0000256" key="8">
    <source>
        <dbReference type="ARBA" id="ARBA00023136"/>
    </source>
</evidence>
<proteinExistence type="inferred from homology"/>
<dbReference type="GO" id="GO:0022857">
    <property type="term" value="F:transmembrane transporter activity"/>
    <property type="evidence" value="ECO:0007669"/>
    <property type="project" value="InterPro"/>
</dbReference>
<comment type="caution">
    <text evidence="11">The sequence shown here is derived from an EMBL/GenBank/DDBJ whole genome shotgun (WGS) entry which is preliminary data.</text>
</comment>
<feature type="transmembrane region" description="Helical" evidence="9">
    <location>
        <begin position="475"/>
        <end position="493"/>
    </location>
</feature>
<evidence type="ECO:0000256" key="3">
    <source>
        <dbReference type="ARBA" id="ARBA00022448"/>
    </source>
</evidence>
<evidence type="ECO:0000256" key="4">
    <source>
        <dbReference type="ARBA" id="ARBA00022475"/>
    </source>
</evidence>
<evidence type="ECO:0000256" key="9">
    <source>
        <dbReference type="SAM" id="Phobius"/>
    </source>
</evidence>
<feature type="transmembrane region" description="Helical" evidence="9">
    <location>
        <begin position="78"/>
        <end position="99"/>
    </location>
</feature>
<dbReference type="GO" id="GO:0005886">
    <property type="term" value="C:plasma membrane"/>
    <property type="evidence" value="ECO:0007669"/>
    <property type="project" value="UniProtKB-SubCell"/>
</dbReference>
<feature type="transmembrane region" description="Helical" evidence="9">
    <location>
        <begin position="166"/>
        <end position="188"/>
    </location>
</feature>
<dbReference type="SUPFAM" id="SSF103473">
    <property type="entry name" value="MFS general substrate transporter"/>
    <property type="match status" value="1"/>
</dbReference>
<keyword evidence="6 9" id="KW-0812">Transmembrane</keyword>
<keyword evidence="5" id="KW-0997">Cell inner membrane</keyword>
<keyword evidence="7 9" id="KW-1133">Transmembrane helix</keyword>
<evidence type="ECO:0000256" key="7">
    <source>
        <dbReference type="ARBA" id="ARBA00022989"/>
    </source>
</evidence>
<dbReference type="PANTHER" id="PTHR42718:SF9">
    <property type="entry name" value="MAJOR FACILITATOR SUPERFAMILY MULTIDRUG TRANSPORTER MFSC"/>
    <property type="match status" value="1"/>
</dbReference>
<reference evidence="11 12" key="1">
    <citation type="submission" date="2018-01" db="EMBL/GenBank/DDBJ databases">
        <title>Saezia sanguinis gen. nov., sp. nov., in the order Burkholderiales isolated from human blood.</title>
        <authorList>
            <person name="Medina-Pascual M.J."/>
            <person name="Valdezate S."/>
            <person name="Monzon S."/>
            <person name="Cuesta I."/>
            <person name="Carrasco G."/>
            <person name="Villalon P."/>
            <person name="Saez-Nieto J.A."/>
        </authorList>
    </citation>
    <scope>NUCLEOTIDE SEQUENCE [LARGE SCALE GENOMIC DNA]</scope>
    <source>
        <strain evidence="11 12">CNM695-12</strain>
    </source>
</reference>
<evidence type="ECO:0000256" key="5">
    <source>
        <dbReference type="ARBA" id="ARBA00022519"/>
    </source>
</evidence>
<evidence type="ECO:0000256" key="2">
    <source>
        <dbReference type="ARBA" id="ARBA00008537"/>
    </source>
</evidence>
<feature type="transmembrane region" description="Helical" evidence="9">
    <location>
        <begin position="105"/>
        <end position="127"/>
    </location>
</feature>
<gene>
    <name evidence="11" type="primary">emrB</name>
    <name evidence="11" type="ORF">CUZ56_02643</name>
</gene>
<feature type="transmembrane region" description="Helical" evidence="9">
    <location>
        <begin position="200"/>
        <end position="219"/>
    </location>
</feature>
<dbReference type="GO" id="GO:1990961">
    <property type="term" value="P:xenobiotic detoxification by transmembrane export across the plasma membrane"/>
    <property type="evidence" value="ECO:0007669"/>
    <property type="project" value="UniProtKB-ARBA"/>
</dbReference>
<evidence type="ECO:0000259" key="10">
    <source>
        <dbReference type="PROSITE" id="PS50850"/>
    </source>
</evidence>
<comment type="similarity">
    <text evidence="2">Belongs to the major facilitator superfamily. EmrB family.</text>
</comment>
<dbReference type="InterPro" id="IPR011701">
    <property type="entry name" value="MFS"/>
</dbReference>
<dbReference type="NCBIfam" id="TIGR00711">
    <property type="entry name" value="efflux_EmrB"/>
    <property type="match status" value="1"/>
</dbReference>
<dbReference type="OrthoDB" id="9807274at2"/>
<dbReference type="AlphaFoldDB" id="A0A433SAN0"/>
<feature type="domain" description="Major facilitator superfamily (MFS) profile" evidence="10">
    <location>
        <begin position="14"/>
        <end position="498"/>
    </location>
</feature>
<dbReference type="CDD" id="cd17503">
    <property type="entry name" value="MFS_LmrB_MDR_like"/>
    <property type="match status" value="1"/>
</dbReference>
<dbReference type="Pfam" id="PF07690">
    <property type="entry name" value="MFS_1"/>
    <property type="match status" value="1"/>
</dbReference>
<organism evidence="11 12">
    <name type="scientific">Saezia sanguinis</name>
    <dbReference type="NCBI Taxonomy" id="1965230"/>
    <lineage>
        <taxon>Bacteria</taxon>
        <taxon>Pseudomonadati</taxon>
        <taxon>Pseudomonadota</taxon>
        <taxon>Betaproteobacteria</taxon>
        <taxon>Burkholderiales</taxon>
        <taxon>Saeziaceae</taxon>
        <taxon>Saezia</taxon>
    </lineage>
</organism>
<feature type="transmembrane region" description="Helical" evidence="9">
    <location>
        <begin position="365"/>
        <end position="386"/>
    </location>
</feature>
<dbReference type="Proteomes" id="UP000286947">
    <property type="component" value="Unassembled WGS sequence"/>
</dbReference>
<dbReference type="FunFam" id="1.20.1720.10:FF:000002">
    <property type="entry name" value="Multidrug resistance protein B"/>
    <property type="match status" value="1"/>
</dbReference>
<dbReference type="RefSeq" id="WP_126980807.1">
    <property type="nucleotide sequence ID" value="NZ_PQSP01000009.1"/>
</dbReference>
<feature type="transmembrane region" description="Helical" evidence="9">
    <location>
        <begin position="50"/>
        <end position="71"/>
    </location>
</feature>
<dbReference type="InterPro" id="IPR020846">
    <property type="entry name" value="MFS_dom"/>
</dbReference>
<sequence>MNASEFRPTHLILAAIGLSLATFMQVLDSTIANVALPTIAGNLGVSSDQSTWVITSFAVCNAIGLPLTGWLARRVGEVRLFVISVILFVITSFLCGVAQSITELVIFRALQGFVAAPMFPIAQTLLLSIFPREKRGMALALLAMVTTVAPIAGPISGGWLTDNYSWPWIFFINIPIGLFAAFVVYQQLSKRPEIREKAPVDFVGLGFLTLGVGLLQVVLDKGNDLDWFASSFIVVSSILSAIMIVAFVIWTLTSEHPIVDLRLLRYRNFAVGTVTLTLGFAAFFAINLIMPQWLQTQMHYTPIWAGLAVAPMGIMPFLLTPLVGRFAPSIDMRLLVTLSFAIMGAASFMRAGFNTDVNYAHIAQVQFFMGIGTAVFFMPLTTILLSEIPPHKIAEASGLATFIRTLGSSFSASLSTWIWGRRAVFHHAQLGEHINLQTPATLDYLNQLGGPSPAAYAQLDRVLTQQAYMMSTIDYFTLLGYLFLALIITIWFARPPFIKSRH</sequence>
<keyword evidence="12" id="KW-1185">Reference proteome</keyword>
<protein>
    <submittedName>
        <fullName evidence="11">Multidrug export protein EmrB</fullName>
    </submittedName>
</protein>
<feature type="transmembrane region" description="Helical" evidence="9">
    <location>
        <begin position="269"/>
        <end position="290"/>
    </location>
</feature>
<feature type="transmembrane region" description="Helical" evidence="9">
    <location>
        <begin position="334"/>
        <end position="353"/>
    </location>
</feature>
<evidence type="ECO:0000313" key="11">
    <source>
        <dbReference type="EMBL" id="RUS65798.1"/>
    </source>
</evidence>
<evidence type="ECO:0000313" key="12">
    <source>
        <dbReference type="Proteomes" id="UP000286947"/>
    </source>
</evidence>
<keyword evidence="8 9" id="KW-0472">Membrane</keyword>
<dbReference type="EMBL" id="PQSP01000009">
    <property type="protein sequence ID" value="RUS65798.1"/>
    <property type="molecule type" value="Genomic_DNA"/>
</dbReference>
<dbReference type="InterPro" id="IPR004638">
    <property type="entry name" value="EmrB-like"/>
</dbReference>
<dbReference type="Gene3D" id="1.20.1250.20">
    <property type="entry name" value="MFS general substrate transporter like domains"/>
    <property type="match status" value="1"/>
</dbReference>
<dbReference type="Gene3D" id="1.20.1720.10">
    <property type="entry name" value="Multidrug resistance protein D"/>
    <property type="match status" value="1"/>
</dbReference>
<feature type="transmembrane region" description="Helical" evidence="9">
    <location>
        <begin position="139"/>
        <end position="160"/>
    </location>
</feature>
<dbReference type="InterPro" id="IPR036259">
    <property type="entry name" value="MFS_trans_sf"/>
</dbReference>
<comment type="subcellular location">
    <subcellularLocation>
        <location evidence="1">Cell inner membrane</location>
        <topology evidence="1">Multi-pass membrane protein</topology>
    </subcellularLocation>
</comment>